<organism evidence="3 4">
    <name type="scientific">Anoxybacteroides amylolyticum</name>
    <dbReference type="NCBI Taxonomy" id="294699"/>
    <lineage>
        <taxon>Bacteria</taxon>
        <taxon>Bacillati</taxon>
        <taxon>Bacillota</taxon>
        <taxon>Bacilli</taxon>
        <taxon>Bacillales</taxon>
        <taxon>Anoxybacillaceae</taxon>
        <taxon>Anoxybacteroides</taxon>
    </lineage>
</organism>
<evidence type="ECO:0000256" key="1">
    <source>
        <dbReference type="ARBA" id="ARBA00022603"/>
    </source>
</evidence>
<dbReference type="InterPro" id="IPR029063">
    <property type="entry name" value="SAM-dependent_MTases_sf"/>
</dbReference>
<dbReference type="EMBL" id="CP015438">
    <property type="protein sequence ID" value="ANB59711.1"/>
    <property type="molecule type" value="Genomic_DNA"/>
</dbReference>
<dbReference type="AlphaFoldDB" id="A0A160F1N7"/>
<evidence type="ECO:0000313" key="3">
    <source>
        <dbReference type="EMBL" id="ANB59711.1"/>
    </source>
</evidence>
<dbReference type="GO" id="GO:0032259">
    <property type="term" value="P:methylation"/>
    <property type="evidence" value="ECO:0007669"/>
    <property type="project" value="UniProtKB-KW"/>
</dbReference>
<dbReference type="InterPro" id="IPR038375">
    <property type="entry name" value="NDUFAF7_sf"/>
</dbReference>
<accession>A0A160F1N7</accession>
<evidence type="ECO:0000256" key="2">
    <source>
        <dbReference type="ARBA" id="ARBA00022679"/>
    </source>
</evidence>
<keyword evidence="4" id="KW-1185">Reference proteome</keyword>
<dbReference type="Gene3D" id="3.40.50.12710">
    <property type="match status" value="1"/>
</dbReference>
<proteinExistence type="predicted"/>
<keyword evidence="1 3" id="KW-0489">Methyltransferase</keyword>
<sequence>MMSSYIVEAIMSSPKQRISYADYMNLALYDEKNGYYMKEGDKIGRTGDFYTSIHVSDVFGKLFASLFIQLVEAGKIPPCICELGGGDGKFAHAVLTEWKKASATFEQLTYIIIDTSPYQRKKQQQTLADFPQHVIFYKGLDDFRKQRSSFSGIVFSNEFFDALPVHVITSERGQLYELFVTVKDGRLQEEKQPLENEAIFAYLRERNIVLTEEQRLEVPLAMKAFLFDHASFFDRCVMFTVDYGYTDEEWEQLPRRGGSLRGYYHHQLIANPLAYPGEMDITSHIPWDALRVYGKQAGWEWVQTIRQDRFLLAAGILDYLVAHHDPNPFSEQSRRNRAIRSLITDEGISSAFHVMIQQKGVQVDWDAMWKEPQFLK</sequence>
<name>A0A160F1N7_9BACL</name>
<dbReference type="PANTHER" id="PTHR12049:SF7">
    <property type="entry name" value="PROTEIN ARGININE METHYLTRANSFERASE NDUFAF7, MITOCHONDRIAL"/>
    <property type="match status" value="1"/>
</dbReference>
<reference evidence="3 4" key="1">
    <citation type="journal article" date="2006" name="Syst. Appl. Microbiol.">
        <title>Anoxybacillus amylolyticus sp. nov., a thermophilic amylase producing bacterium isolated from Mount Rittmann (Antarctica).</title>
        <authorList>
            <person name="Poli A."/>
            <person name="Esposito E."/>
            <person name="Lama L."/>
            <person name="Orlando P."/>
            <person name="Nicolaus G."/>
            <person name="de Appolonia F."/>
            <person name="Gambacorta A."/>
            <person name="Nicolaus B."/>
        </authorList>
    </citation>
    <scope>NUCLEOTIDE SEQUENCE [LARGE SCALE GENOMIC DNA]</scope>
    <source>
        <strain evidence="3 4">DSM 15939</strain>
    </source>
</reference>
<keyword evidence="2 3" id="KW-0808">Transferase</keyword>
<gene>
    <name evidence="3" type="ORF">GFC30_2631</name>
</gene>
<dbReference type="InterPro" id="IPR003788">
    <property type="entry name" value="NDUFAF7"/>
</dbReference>
<dbReference type="GO" id="GO:0035243">
    <property type="term" value="F:protein-arginine omega-N symmetric methyltransferase activity"/>
    <property type="evidence" value="ECO:0007669"/>
    <property type="project" value="TreeGrafter"/>
</dbReference>
<dbReference type="KEGG" id="aamy:GFC30_2631"/>
<dbReference type="Proteomes" id="UP000076865">
    <property type="component" value="Chromosome"/>
</dbReference>
<evidence type="ECO:0000313" key="4">
    <source>
        <dbReference type="Proteomes" id="UP000076865"/>
    </source>
</evidence>
<dbReference type="PANTHER" id="PTHR12049">
    <property type="entry name" value="PROTEIN ARGININE METHYLTRANSFERASE NDUFAF7, MITOCHONDRIAL"/>
    <property type="match status" value="1"/>
</dbReference>
<dbReference type="Pfam" id="PF02636">
    <property type="entry name" value="Methyltransf_28"/>
    <property type="match status" value="1"/>
</dbReference>
<protein>
    <submittedName>
        <fullName evidence="3">S-adenosyl-L-methionine-dependent methyltransferase family protein</fullName>
    </submittedName>
</protein>
<dbReference type="SUPFAM" id="SSF53335">
    <property type="entry name" value="S-adenosyl-L-methionine-dependent methyltransferases"/>
    <property type="match status" value="1"/>
</dbReference>
<dbReference type="PATRIC" id="fig|294699.3.peg.2711"/>